<evidence type="ECO:0000256" key="8">
    <source>
        <dbReference type="PIRSR" id="PIRSR000445-4"/>
    </source>
</evidence>
<dbReference type="InterPro" id="IPR036343">
    <property type="entry name" value="GluRdtase_N_sf"/>
</dbReference>
<dbReference type="PIRSF" id="PIRSF000445">
    <property type="entry name" value="4pyrrol_synth_GluRdtase"/>
    <property type="match status" value="1"/>
</dbReference>
<dbReference type="InterPro" id="IPR036291">
    <property type="entry name" value="NAD(P)-bd_dom_sf"/>
</dbReference>
<keyword evidence="1 4" id="KW-0521">NADP</keyword>
<evidence type="ECO:0000256" key="4">
    <source>
        <dbReference type="HAMAP-Rule" id="MF_00087"/>
    </source>
</evidence>
<comment type="subunit">
    <text evidence="4">Homodimer.</text>
</comment>
<evidence type="ECO:0000256" key="6">
    <source>
        <dbReference type="PIRSR" id="PIRSR000445-2"/>
    </source>
</evidence>
<protein>
    <recommendedName>
        <fullName evidence="4">Glutamyl-tRNA reductase</fullName>
        <shortName evidence="4">GluTR</shortName>
        <ecNumber evidence="4">1.2.1.70</ecNumber>
    </recommendedName>
</protein>
<dbReference type="EC" id="1.2.1.70" evidence="4"/>
<dbReference type="InterPro" id="IPR018214">
    <property type="entry name" value="GluRdtase_CS"/>
</dbReference>
<accession>A0A8J6P8W7</accession>
<keyword evidence="12" id="KW-1185">Reference proteome</keyword>
<feature type="domain" description="Glutamyl-tRNA reductase N-terminal" evidence="10">
    <location>
        <begin position="11"/>
        <end position="162"/>
    </location>
</feature>
<dbReference type="SUPFAM" id="SSF69075">
    <property type="entry name" value="Glutamyl tRNA-reductase dimerization domain"/>
    <property type="match status" value="1"/>
</dbReference>
<feature type="site" description="Important for activity" evidence="4 8">
    <location>
        <position position="105"/>
    </location>
</feature>
<gene>
    <name evidence="4 11" type="primary">hemA</name>
    <name evidence="11" type="ORF">H9Y05_15480</name>
</gene>
<comment type="function">
    <text evidence="4">Catalyzes the NADPH-dependent reduction of glutamyl-tRNA(Glu) to glutamate 1-semialdehyde (GSA).</text>
</comment>
<comment type="similarity">
    <text evidence="4">Belongs to the glutamyl-tRNA reductase family.</text>
</comment>
<dbReference type="SUPFAM" id="SSF69742">
    <property type="entry name" value="Glutamyl tRNA-reductase catalytic, N-terminal domain"/>
    <property type="match status" value="1"/>
</dbReference>
<dbReference type="Proteomes" id="UP000652681">
    <property type="component" value="Unassembled WGS sequence"/>
</dbReference>
<evidence type="ECO:0000313" key="11">
    <source>
        <dbReference type="EMBL" id="MBC9813877.1"/>
    </source>
</evidence>
<evidence type="ECO:0000256" key="7">
    <source>
        <dbReference type="PIRSR" id="PIRSR000445-3"/>
    </source>
</evidence>
<comment type="miscellaneous">
    <text evidence="4">During catalysis, the active site Cys acts as a nucleophile attacking the alpha-carbonyl group of tRNA-bound glutamate with the formation of a thioester intermediate between enzyme and glutamate, and the concomitant release of tRNA(Glu). The thioester intermediate is finally reduced by direct hydride transfer from NADPH, to form the product GSA.</text>
</comment>
<name>A0A8J6P8W7_9FLAO</name>
<dbReference type="InterPro" id="IPR000343">
    <property type="entry name" value="4pyrrol_synth_GluRdtase"/>
</dbReference>
<reference evidence="11" key="1">
    <citation type="submission" date="2020-09" db="EMBL/GenBank/DDBJ databases">
        <title>Taishania pollutisoli gen. nov., sp. nov., Isolated from Tetrabromobisphenol A-Contaminated Soil.</title>
        <authorList>
            <person name="Chen Q."/>
        </authorList>
    </citation>
    <scope>NUCLEOTIDE SEQUENCE</scope>
    <source>
        <strain evidence="11">CZZ-1</strain>
    </source>
</reference>
<comment type="domain">
    <text evidence="4">Possesses an unusual extended V-shaped dimeric structure with each monomer consisting of three distinct domains arranged along a curved 'spinal' alpha-helix. The N-terminal catalytic domain specifically recognizes the glutamate moiety of the substrate. The second domain is the NADPH-binding domain, and the third C-terminal domain is responsible for dimerization.</text>
</comment>
<keyword evidence="3 4" id="KW-0627">Porphyrin biosynthesis</keyword>
<dbReference type="Pfam" id="PF01488">
    <property type="entry name" value="Shikimate_DH"/>
    <property type="match status" value="1"/>
</dbReference>
<dbReference type="Gene3D" id="3.40.50.720">
    <property type="entry name" value="NAD(P)-binding Rossmann-like Domain"/>
    <property type="match status" value="1"/>
</dbReference>
<feature type="binding site" evidence="4 6">
    <location>
        <position position="115"/>
    </location>
    <ligand>
        <name>substrate</name>
    </ligand>
</feature>
<dbReference type="PANTHER" id="PTHR43013">
    <property type="entry name" value="GLUTAMYL-TRNA REDUCTASE"/>
    <property type="match status" value="1"/>
</dbReference>
<evidence type="ECO:0000313" key="12">
    <source>
        <dbReference type="Proteomes" id="UP000652681"/>
    </source>
</evidence>
<feature type="binding site" evidence="4 6">
    <location>
        <begin position="120"/>
        <end position="122"/>
    </location>
    <ligand>
        <name>substrate</name>
    </ligand>
</feature>
<dbReference type="PROSITE" id="PS00747">
    <property type="entry name" value="GLUTR"/>
    <property type="match status" value="1"/>
</dbReference>
<dbReference type="SUPFAM" id="SSF51735">
    <property type="entry name" value="NAD(P)-binding Rossmann-fold domains"/>
    <property type="match status" value="1"/>
</dbReference>
<dbReference type="GO" id="GO:0008883">
    <property type="term" value="F:glutamyl-tRNA reductase activity"/>
    <property type="evidence" value="ECO:0007669"/>
    <property type="project" value="UniProtKB-UniRule"/>
</dbReference>
<evidence type="ECO:0000256" key="5">
    <source>
        <dbReference type="PIRSR" id="PIRSR000445-1"/>
    </source>
</evidence>
<dbReference type="EMBL" id="JACVEL010000018">
    <property type="protein sequence ID" value="MBC9813877.1"/>
    <property type="molecule type" value="Genomic_DNA"/>
</dbReference>
<feature type="active site" description="Nucleophile" evidence="4 5">
    <location>
        <position position="53"/>
    </location>
</feature>
<dbReference type="InterPro" id="IPR006151">
    <property type="entry name" value="Shikm_DH/Glu-tRNA_Rdtase"/>
</dbReference>
<evidence type="ECO:0000256" key="1">
    <source>
        <dbReference type="ARBA" id="ARBA00022857"/>
    </source>
</evidence>
<dbReference type="Gene3D" id="3.30.460.30">
    <property type="entry name" value="Glutamyl-tRNA reductase, N-terminal domain"/>
    <property type="match status" value="1"/>
</dbReference>
<comment type="caution">
    <text evidence="11">The sequence shown here is derived from an EMBL/GenBank/DDBJ whole genome shotgun (WGS) entry which is preliminary data.</text>
</comment>
<proteinExistence type="inferred from homology"/>
<dbReference type="InterPro" id="IPR036453">
    <property type="entry name" value="GluRdtase_dimer_dom_sf"/>
</dbReference>
<dbReference type="AlphaFoldDB" id="A0A8J6P8W7"/>
<evidence type="ECO:0000256" key="2">
    <source>
        <dbReference type="ARBA" id="ARBA00023002"/>
    </source>
</evidence>
<dbReference type="GO" id="GO:0050661">
    <property type="term" value="F:NADP binding"/>
    <property type="evidence" value="ECO:0007669"/>
    <property type="project" value="InterPro"/>
</dbReference>
<dbReference type="InterPro" id="IPR015895">
    <property type="entry name" value="4pyrrol_synth_GluRdtase_N"/>
</dbReference>
<feature type="binding site" evidence="4 6">
    <location>
        <position position="126"/>
    </location>
    <ligand>
        <name>substrate</name>
    </ligand>
</feature>
<evidence type="ECO:0000259" key="9">
    <source>
        <dbReference type="Pfam" id="PF01488"/>
    </source>
</evidence>
<sequence length="410" mass="46819">MALDSFHSIIFTHRNLSVDDIGSLHISEDVQKDRLNEIKQRFALPELMFLSTCNRVEFQLCTNEEVNHTYLSDFFRTLYPQLTEEQLSNFLHSSEIFSGIEAVKHLLRVASSIDSMVVGEREIITQVRNAYELSKANGLTGDFIRLLVKHTIETAKQVYTETNIAKKPVSVVSLAYHRLKQMNIPLDARILIIGAGVTNTNMSRFLKKHGFRNFVVFNRTLAKAQALAQDLNGRAFPLTELASFNEGFDVIITCTGSESHIISPELYESLLQGETDKKVVIDIAIPQDLAPEIKNKHKVTHISVHLLQEISNENLKERSKEIEHVEVILAEKIEEFKQLHKLRTVELAMREVPQKVKDIKTTALNQVFKNDLDALDGESKEILEKVINYMEKKYMSMPMLMAKEILLKTN</sequence>
<feature type="binding site" evidence="4 7">
    <location>
        <begin position="194"/>
        <end position="199"/>
    </location>
    <ligand>
        <name>NADP(+)</name>
        <dbReference type="ChEBI" id="CHEBI:58349"/>
    </ligand>
</feature>
<organism evidence="11 12">
    <name type="scientific">Taishania pollutisoli</name>
    <dbReference type="NCBI Taxonomy" id="2766479"/>
    <lineage>
        <taxon>Bacteria</taxon>
        <taxon>Pseudomonadati</taxon>
        <taxon>Bacteroidota</taxon>
        <taxon>Flavobacteriia</taxon>
        <taxon>Flavobacteriales</taxon>
        <taxon>Crocinitomicaceae</taxon>
        <taxon>Taishania</taxon>
    </lineage>
</organism>
<dbReference type="Pfam" id="PF05201">
    <property type="entry name" value="GlutR_N"/>
    <property type="match status" value="1"/>
</dbReference>
<comment type="pathway">
    <text evidence="4">Porphyrin-containing compound metabolism; protoporphyrin-IX biosynthesis; 5-aminolevulinate from L-glutamyl-tRNA(Glu): step 1/2.</text>
</comment>
<dbReference type="NCBIfam" id="TIGR01035">
    <property type="entry name" value="hemA"/>
    <property type="match status" value="1"/>
</dbReference>
<dbReference type="HAMAP" id="MF_00087">
    <property type="entry name" value="Glu_tRNA_reductase"/>
    <property type="match status" value="1"/>
</dbReference>
<dbReference type="RefSeq" id="WP_163490354.1">
    <property type="nucleotide sequence ID" value="NZ_JACVEL010000018.1"/>
</dbReference>
<feature type="binding site" evidence="4 6">
    <location>
        <begin position="52"/>
        <end position="55"/>
    </location>
    <ligand>
        <name>substrate</name>
    </ligand>
</feature>
<keyword evidence="2 4" id="KW-0560">Oxidoreductase</keyword>
<dbReference type="PANTHER" id="PTHR43013:SF1">
    <property type="entry name" value="GLUTAMYL-TRNA REDUCTASE"/>
    <property type="match status" value="1"/>
</dbReference>
<feature type="domain" description="Quinate/shikimate 5-dehydrogenase/glutamyl-tRNA reductase" evidence="9">
    <location>
        <begin position="187"/>
        <end position="310"/>
    </location>
</feature>
<comment type="catalytic activity">
    <reaction evidence="4">
        <text>(S)-4-amino-5-oxopentanoate + tRNA(Glu) + NADP(+) = L-glutamyl-tRNA(Glu) + NADPH + H(+)</text>
        <dbReference type="Rhea" id="RHEA:12344"/>
        <dbReference type="Rhea" id="RHEA-COMP:9663"/>
        <dbReference type="Rhea" id="RHEA-COMP:9680"/>
        <dbReference type="ChEBI" id="CHEBI:15378"/>
        <dbReference type="ChEBI" id="CHEBI:57501"/>
        <dbReference type="ChEBI" id="CHEBI:57783"/>
        <dbReference type="ChEBI" id="CHEBI:58349"/>
        <dbReference type="ChEBI" id="CHEBI:78442"/>
        <dbReference type="ChEBI" id="CHEBI:78520"/>
        <dbReference type="EC" id="1.2.1.70"/>
    </reaction>
</comment>
<dbReference type="GO" id="GO:0019353">
    <property type="term" value="P:protoporphyrinogen IX biosynthetic process from glutamate"/>
    <property type="evidence" value="ECO:0007669"/>
    <property type="project" value="TreeGrafter"/>
</dbReference>
<evidence type="ECO:0000256" key="3">
    <source>
        <dbReference type="ARBA" id="ARBA00023244"/>
    </source>
</evidence>
<evidence type="ECO:0000259" key="10">
    <source>
        <dbReference type="Pfam" id="PF05201"/>
    </source>
</evidence>
<dbReference type="UniPathway" id="UPA00251">
    <property type="reaction ID" value="UER00316"/>
</dbReference>